<keyword evidence="2 5" id="KW-0378">Hydrolase</keyword>
<dbReference type="RefSeq" id="WP_056963887.1">
    <property type="nucleotide sequence ID" value="NZ_AZEU01000160.1"/>
</dbReference>
<comment type="caution">
    <text evidence="5">The sequence shown here is derived from an EMBL/GenBank/DDBJ whole genome shotgun (WGS) entry which is preliminary data.</text>
</comment>
<dbReference type="OrthoDB" id="9805159at2"/>
<dbReference type="Gene3D" id="2.60.40.1180">
    <property type="entry name" value="Golgi alpha-mannosidase II"/>
    <property type="match status" value="1"/>
</dbReference>
<dbReference type="SMART" id="SM00642">
    <property type="entry name" value="Aamy"/>
    <property type="match status" value="1"/>
</dbReference>
<dbReference type="PATRIC" id="fig|1423769.4.peg.1279"/>
<dbReference type="EMBL" id="AZEU01000160">
    <property type="protein sequence ID" value="KRL44284.1"/>
    <property type="molecule type" value="Genomic_DNA"/>
</dbReference>
<comment type="similarity">
    <text evidence="1">Belongs to the glycosyl hydrolase 13 family.</text>
</comment>
<dbReference type="SUPFAM" id="SSF51445">
    <property type="entry name" value="(Trans)glycosidases"/>
    <property type="match status" value="1"/>
</dbReference>
<evidence type="ECO:0000313" key="6">
    <source>
        <dbReference type="Proteomes" id="UP000051790"/>
    </source>
</evidence>
<dbReference type="InterPro" id="IPR045857">
    <property type="entry name" value="O16G_dom_2"/>
</dbReference>
<accession>A0A0R1QI30</accession>
<dbReference type="PANTHER" id="PTHR10357">
    <property type="entry name" value="ALPHA-AMYLASE FAMILY MEMBER"/>
    <property type="match status" value="1"/>
</dbReference>
<dbReference type="GO" id="GO:0004556">
    <property type="term" value="F:alpha-amylase activity"/>
    <property type="evidence" value="ECO:0007669"/>
    <property type="project" value="TreeGrafter"/>
</dbReference>
<dbReference type="InterPro" id="IPR017853">
    <property type="entry name" value="GH"/>
</dbReference>
<organism evidence="5 6">
    <name type="scientific">Lacticaseibacillus manihotivorans DSM 13343 = JCM 12514</name>
    <dbReference type="NCBI Taxonomy" id="1423769"/>
    <lineage>
        <taxon>Bacteria</taxon>
        <taxon>Bacillati</taxon>
        <taxon>Bacillota</taxon>
        <taxon>Bacilli</taxon>
        <taxon>Lactobacillales</taxon>
        <taxon>Lactobacillaceae</taxon>
        <taxon>Lacticaseibacillus</taxon>
    </lineage>
</organism>
<sequence>MKKYWWKEAVVYQVYPRSFQDSNGDGIGDLNGISQRLQYIKDLGADVIWLNPIYASPNDDMGYDISDYQAIMADFGDMRDFDSLLEKAHHIGLKIVMDLVVNHSSDEHHWFVESRSSRQNPYRDYYIWRDPVDGHEPNDWHSMFAGKAWTFDETTRQYYLHLFSKKQPDLNWKNPKVRNEVYDMMSWWLDKGVDGFRMDVINCIDKPDNLEVNGMPLPHNGKRVHEYLQEMNRCVLSKYDIMTVGEMSHTDPEEAIRYTADQRHELNMIFQFEHMDVDQDAALGKWRPQKWALSELKQIMSHWQVQLDQKGWNSLYWNNHDQPRVVSRFGSDDPQFRALSAKMLGAVLHFQQGTPYIYQGEELGMTNAHNFTSLEDYRDLETIGAYRELVTERHVLTPKEMMKGIAHSSRDHARTPMQWSDESNAGFCAAGVTPWIGLNANYQTINVAQQLQDKDSVYHFYQEMNALRKKLPIIVYGDYVLIDPEDEEVWTYLRNYENAQIKVIANFTDREVIRDSGEIGNYRKLLGNYADDTGKVLRPYEVKVLYQDSNKA</sequence>
<evidence type="ECO:0000259" key="4">
    <source>
        <dbReference type="SMART" id="SM00642"/>
    </source>
</evidence>
<dbReference type="Proteomes" id="UP000051790">
    <property type="component" value="Unassembled WGS sequence"/>
</dbReference>
<reference evidence="5 6" key="1">
    <citation type="journal article" date="2015" name="Genome Announc.">
        <title>Expanding the biotechnology potential of lactobacilli through comparative genomics of 213 strains and associated genera.</title>
        <authorList>
            <person name="Sun Z."/>
            <person name="Harris H.M."/>
            <person name="McCann A."/>
            <person name="Guo C."/>
            <person name="Argimon S."/>
            <person name="Zhang W."/>
            <person name="Yang X."/>
            <person name="Jeffery I.B."/>
            <person name="Cooney J.C."/>
            <person name="Kagawa T.F."/>
            <person name="Liu W."/>
            <person name="Song Y."/>
            <person name="Salvetti E."/>
            <person name="Wrobel A."/>
            <person name="Rasinkangas P."/>
            <person name="Parkhill J."/>
            <person name="Rea M.C."/>
            <person name="O'Sullivan O."/>
            <person name="Ritari J."/>
            <person name="Douillard F.P."/>
            <person name="Paul Ross R."/>
            <person name="Yang R."/>
            <person name="Briner A.E."/>
            <person name="Felis G.E."/>
            <person name="de Vos W.M."/>
            <person name="Barrangou R."/>
            <person name="Klaenhammer T.R."/>
            <person name="Caufield P.W."/>
            <person name="Cui Y."/>
            <person name="Zhang H."/>
            <person name="O'Toole P.W."/>
        </authorList>
    </citation>
    <scope>NUCLEOTIDE SEQUENCE [LARGE SCALE GENOMIC DNA]</scope>
    <source>
        <strain evidence="5 6">DSM 13343</strain>
    </source>
</reference>
<keyword evidence="6" id="KW-1185">Reference proteome</keyword>
<dbReference type="InterPro" id="IPR013780">
    <property type="entry name" value="Glyco_hydro_b"/>
</dbReference>
<dbReference type="Pfam" id="PF00128">
    <property type="entry name" value="Alpha-amylase"/>
    <property type="match status" value="1"/>
</dbReference>
<protein>
    <submittedName>
        <fullName evidence="5">Trehalose-6-phosphate hydrolase</fullName>
    </submittedName>
</protein>
<gene>
    <name evidence="5" type="ORF">FD01_GL001184</name>
</gene>
<keyword evidence="3" id="KW-0326">Glycosidase</keyword>
<dbReference type="InterPro" id="IPR006047">
    <property type="entry name" value="GH13_cat_dom"/>
</dbReference>
<proteinExistence type="inferred from homology"/>
<evidence type="ECO:0000256" key="2">
    <source>
        <dbReference type="ARBA" id="ARBA00022801"/>
    </source>
</evidence>
<dbReference type="Gene3D" id="3.20.20.80">
    <property type="entry name" value="Glycosidases"/>
    <property type="match status" value="1"/>
</dbReference>
<dbReference type="GO" id="GO:0009313">
    <property type="term" value="P:oligosaccharide catabolic process"/>
    <property type="evidence" value="ECO:0007669"/>
    <property type="project" value="TreeGrafter"/>
</dbReference>
<name>A0A0R1QI30_9LACO</name>
<dbReference type="FunFam" id="3.20.20.80:FF:000064">
    <property type="entry name" value="Oligo-1,6-glucosidase"/>
    <property type="match status" value="2"/>
</dbReference>
<evidence type="ECO:0000313" key="5">
    <source>
        <dbReference type="EMBL" id="KRL44284.1"/>
    </source>
</evidence>
<dbReference type="NCBIfam" id="NF008183">
    <property type="entry name" value="PRK10933.1"/>
    <property type="match status" value="1"/>
</dbReference>
<feature type="domain" description="Glycosyl hydrolase family 13 catalytic" evidence="4">
    <location>
        <begin position="13"/>
        <end position="414"/>
    </location>
</feature>
<dbReference type="CDD" id="cd11333">
    <property type="entry name" value="AmyAc_SI_OligoGlu_DGase"/>
    <property type="match status" value="1"/>
</dbReference>
<evidence type="ECO:0000256" key="1">
    <source>
        <dbReference type="ARBA" id="ARBA00008061"/>
    </source>
</evidence>
<dbReference type="FunFam" id="3.90.400.10:FF:000002">
    <property type="entry name" value="Sucrose isomerase"/>
    <property type="match status" value="1"/>
</dbReference>
<dbReference type="SUPFAM" id="SSF51011">
    <property type="entry name" value="Glycosyl hydrolase domain"/>
    <property type="match status" value="1"/>
</dbReference>
<dbReference type="AlphaFoldDB" id="A0A0R1QI30"/>
<dbReference type="Gene3D" id="3.90.400.10">
    <property type="entry name" value="Oligo-1,6-glucosidase, Domain 2"/>
    <property type="match status" value="1"/>
</dbReference>
<dbReference type="PANTHER" id="PTHR10357:SF184">
    <property type="entry name" value="OLIGO-1,6-GLUCOSIDASE 1"/>
    <property type="match status" value="1"/>
</dbReference>
<evidence type="ECO:0000256" key="3">
    <source>
        <dbReference type="ARBA" id="ARBA00023295"/>
    </source>
</evidence>